<dbReference type="EMBL" id="GECZ01000412">
    <property type="protein sequence ID" value="JAS69357.1"/>
    <property type="molecule type" value="Transcribed_RNA"/>
</dbReference>
<feature type="non-terminal residue" evidence="2">
    <location>
        <position position="171"/>
    </location>
</feature>
<name>A0A1B6H3Y7_9HEMI</name>
<feature type="compositionally biased region" description="Low complexity" evidence="1">
    <location>
        <begin position="88"/>
        <end position="105"/>
    </location>
</feature>
<proteinExistence type="predicted"/>
<feature type="region of interest" description="Disordered" evidence="1">
    <location>
        <begin position="88"/>
        <end position="109"/>
    </location>
</feature>
<gene>
    <name evidence="2" type="ORF">g.5700</name>
</gene>
<reference evidence="2" key="1">
    <citation type="submission" date="2015-11" db="EMBL/GenBank/DDBJ databases">
        <title>De novo transcriptome assembly of four potential Pierce s Disease insect vectors from Arizona vineyards.</title>
        <authorList>
            <person name="Tassone E.E."/>
        </authorList>
    </citation>
    <scope>NUCLEOTIDE SEQUENCE</scope>
</reference>
<organism evidence="2">
    <name type="scientific">Cuerna arida</name>
    <dbReference type="NCBI Taxonomy" id="1464854"/>
    <lineage>
        <taxon>Eukaryota</taxon>
        <taxon>Metazoa</taxon>
        <taxon>Ecdysozoa</taxon>
        <taxon>Arthropoda</taxon>
        <taxon>Hexapoda</taxon>
        <taxon>Insecta</taxon>
        <taxon>Pterygota</taxon>
        <taxon>Neoptera</taxon>
        <taxon>Paraneoptera</taxon>
        <taxon>Hemiptera</taxon>
        <taxon>Auchenorrhyncha</taxon>
        <taxon>Membracoidea</taxon>
        <taxon>Cicadellidae</taxon>
        <taxon>Cicadellinae</taxon>
        <taxon>Proconiini</taxon>
        <taxon>Cuerna</taxon>
    </lineage>
</organism>
<evidence type="ECO:0000256" key="1">
    <source>
        <dbReference type="SAM" id="MobiDB-lite"/>
    </source>
</evidence>
<evidence type="ECO:0000313" key="2">
    <source>
        <dbReference type="EMBL" id="JAS69357.1"/>
    </source>
</evidence>
<accession>A0A1B6H3Y7</accession>
<feature type="non-terminal residue" evidence="2">
    <location>
        <position position="1"/>
    </location>
</feature>
<protein>
    <submittedName>
        <fullName evidence="2">Uncharacterized protein</fullName>
    </submittedName>
</protein>
<dbReference type="AlphaFoldDB" id="A0A1B6H3Y7"/>
<sequence>INSTKSDETVKRILDEWNDYKDTNNCNTLSVNEDPFRNVSTHVQSTTSVELTPVKQDNQRSPGWSRLKNTKKEFHMSERKKLKLKTISKSVSNSTTSTNKTSTLNRGNTSFDGLNQSFDGSKGNNVSNPLISQCKGLLNNIEKQDVVLNQLLDVKEQTNTISSTVDQTVLK</sequence>